<dbReference type="AlphaFoldDB" id="A0A3D9FBH6"/>
<gene>
    <name evidence="1" type="ORF">DFR46_0176</name>
</gene>
<keyword evidence="2" id="KW-1185">Reference proteome</keyword>
<evidence type="ECO:0000313" key="1">
    <source>
        <dbReference type="EMBL" id="RED15189.1"/>
    </source>
</evidence>
<accession>A0A3D9FBH6</accession>
<proteinExistence type="predicted"/>
<dbReference type="EMBL" id="QRDP01000004">
    <property type="protein sequence ID" value="RED15189.1"/>
    <property type="molecule type" value="Genomic_DNA"/>
</dbReference>
<name>A0A3D9FBH6_9SPHN</name>
<protein>
    <submittedName>
        <fullName evidence="1">Uncharacterized protein</fullName>
    </submittedName>
</protein>
<dbReference type="Proteomes" id="UP000256310">
    <property type="component" value="Unassembled WGS sequence"/>
</dbReference>
<dbReference type="OrthoDB" id="7605529at2"/>
<evidence type="ECO:0000313" key="2">
    <source>
        <dbReference type="Proteomes" id="UP000256310"/>
    </source>
</evidence>
<comment type="caution">
    <text evidence="1">The sequence shown here is derived from an EMBL/GenBank/DDBJ whole genome shotgun (WGS) entry which is preliminary data.</text>
</comment>
<reference evidence="1 2" key="1">
    <citation type="submission" date="2018-07" db="EMBL/GenBank/DDBJ databases">
        <title>Genomic Encyclopedia of Type Strains, Phase IV (KMG-IV): sequencing the most valuable type-strain genomes for metagenomic binning, comparative biology and taxonomic classification.</title>
        <authorList>
            <person name="Goeker M."/>
        </authorList>
    </citation>
    <scope>NUCLEOTIDE SEQUENCE [LARGE SCALE GENOMIC DNA]</scope>
    <source>
        <strain evidence="1 2">DSM 26725</strain>
    </source>
</reference>
<dbReference type="RefSeq" id="WP_116234741.1">
    <property type="nucleotide sequence ID" value="NZ_QRDP01000004.1"/>
</dbReference>
<sequence length="187" mass="20946">MLPIVTFLAFSFQAVEAPRTINSVELGNLADFTIEGPARLCVGDMAVDLESEETAYVQYLGIHNASVIVADPRRSYELNISDNFADPADSAQMVSQTHRALLTQHGNGTRARFLYSSWNVDLNEFSPRIWIDDEQVRRPRIARQIFGKISFVDDQPANCDRIFVYGWEALFGDGVGERRNASGNVDE</sequence>
<organism evidence="1 2">
    <name type="scientific">Parasphingopyxis lamellibrachiae</name>
    <dbReference type="NCBI Taxonomy" id="680125"/>
    <lineage>
        <taxon>Bacteria</taxon>
        <taxon>Pseudomonadati</taxon>
        <taxon>Pseudomonadota</taxon>
        <taxon>Alphaproteobacteria</taxon>
        <taxon>Sphingomonadales</taxon>
        <taxon>Sphingomonadaceae</taxon>
        <taxon>Parasphingopyxis</taxon>
    </lineage>
</organism>